<gene>
    <name evidence="1" type="ORF">Sliba_69410</name>
</gene>
<reference evidence="1 2" key="1">
    <citation type="submission" date="2019-12" db="EMBL/GenBank/DDBJ databases">
        <title>Whole genome shotgun sequence of Streptomyces libani subsp. libani NBRC 13452.</title>
        <authorList>
            <person name="Ichikawa N."/>
            <person name="Kimura A."/>
            <person name="Kitahashi Y."/>
            <person name="Komaki H."/>
            <person name="Tamura T."/>
        </authorList>
    </citation>
    <scope>NUCLEOTIDE SEQUENCE [LARGE SCALE GENOMIC DNA]</scope>
    <source>
        <strain evidence="1 2">NBRC 13452</strain>
    </source>
</reference>
<organism evidence="1 2">
    <name type="scientific">Streptomyces nigrescens</name>
    <dbReference type="NCBI Taxonomy" id="1920"/>
    <lineage>
        <taxon>Bacteria</taxon>
        <taxon>Bacillati</taxon>
        <taxon>Actinomycetota</taxon>
        <taxon>Actinomycetes</taxon>
        <taxon>Kitasatosporales</taxon>
        <taxon>Streptomycetaceae</taxon>
        <taxon>Streptomyces</taxon>
    </lineage>
</organism>
<comment type="caution">
    <text evidence="1">The sequence shown here is derived from an EMBL/GenBank/DDBJ whole genome shotgun (WGS) entry which is preliminary data.</text>
</comment>
<proteinExistence type="predicted"/>
<dbReference type="AlphaFoldDB" id="A0A640TSD6"/>
<sequence>MPLTTAPSAMIVIKKDGTGQTGSMPQDRAQNYLVEIVTKRQMTEKVACVKQALTQAFDGGGKSTGKYTFQGHPVLHASSGNGQKSATLFFYDNAGTLMLFAMGEHDTSTKYKITIYGQKGTDFAQGKTISI</sequence>
<evidence type="ECO:0000313" key="2">
    <source>
        <dbReference type="Proteomes" id="UP000429552"/>
    </source>
</evidence>
<protein>
    <submittedName>
        <fullName evidence="1">Uncharacterized protein</fullName>
    </submittedName>
</protein>
<dbReference type="EMBL" id="BLIP01000003">
    <property type="protein sequence ID" value="GFE26488.1"/>
    <property type="molecule type" value="Genomic_DNA"/>
</dbReference>
<dbReference type="Proteomes" id="UP000429552">
    <property type="component" value="Unassembled WGS sequence"/>
</dbReference>
<accession>A0A640TSD6</accession>
<name>A0A640TSD6_STRNI</name>
<evidence type="ECO:0000313" key="1">
    <source>
        <dbReference type="EMBL" id="GFE26488.1"/>
    </source>
</evidence>